<dbReference type="EC" id="2.7.8.2" evidence="13"/>
<feature type="transmembrane region" description="Helical" evidence="16">
    <location>
        <begin position="83"/>
        <end position="98"/>
    </location>
</feature>
<evidence type="ECO:0000256" key="1">
    <source>
        <dbReference type="ARBA" id="ARBA00004141"/>
    </source>
</evidence>
<evidence type="ECO:0000256" key="13">
    <source>
        <dbReference type="ARBA" id="ARBA00038987"/>
    </source>
</evidence>
<comment type="caution">
    <text evidence="17">The sequence shown here is derived from an EMBL/GenBank/DDBJ whole genome shotgun (WGS) entry which is preliminary data.</text>
</comment>
<keyword evidence="4 16" id="KW-0812">Transmembrane</keyword>
<dbReference type="GO" id="GO:0005794">
    <property type="term" value="C:Golgi apparatus"/>
    <property type="evidence" value="ECO:0007669"/>
    <property type="project" value="TreeGrafter"/>
</dbReference>
<evidence type="ECO:0000256" key="4">
    <source>
        <dbReference type="ARBA" id="ARBA00022692"/>
    </source>
</evidence>
<dbReference type="OrthoDB" id="196717at2759"/>
<reference evidence="17" key="1">
    <citation type="submission" date="2021-06" db="EMBL/GenBank/DDBJ databases">
        <authorList>
            <person name="Hodson N. C."/>
            <person name="Mongue J. A."/>
            <person name="Jaron S. K."/>
        </authorList>
    </citation>
    <scope>NUCLEOTIDE SEQUENCE</scope>
</reference>
<name>A0A8J2JG18_9HEXA</name>
<dbReference type="InterPro" id="IPR000462">
    <property type="entry name" value="CDP-OH_P_trans"/>
</dbReference>
<organism evidence="17 18">
    <name type="scientific">Allacma fusca</name>
    <dbReference type="NCBI Taxonomy" id="39272"/>
    <lineage>
        <taxon>Eukaryota</taxon>
        <taxon>Metazoa</taxon>
        <taxon>Ecdysozoa</taxon>
        <taxon>Arthropoda</taxon>
        <taxon>Hexapoda</taxon>
        <taxon>Collembola</taxon>
        <taxon>Symphypleona</taxon>
        <taxon>Sminthuridae</taxon>
        <taxon>Allacma</taxon>
    </lineage>
</organism>
<dbReference type="InterPro" id="IPR048254">
    <property type="entry name" value="CDP_ALCOHOL_P_TRANSF_CS"/>
</dbReference>
<feature type="transmembrane region" description="Helical" evidence="16">
    <location>
        <begin position="441"/>
        <end position="463"/>
    </location>
</feature>
<keyword evidence="18" id="KW-1185">Reference proteome</keyword>
<evidence type="ECO:0000256" key="9">
    <source>
        <dbReference type="ARBA" id="ARBA00036100"/>
    </source>
</evidence>
<evidence type="ECO:0000256" key="16">
    <source>
        <dbReference type="SAM" id="Phobius"/>
    </source>
</evidence>
<dbReference type="PANTHER" id="PTHR10414">
    <property type="entry name" value="ETHANOLAMINEPHOSPHOTRANSFERASE"/>
    <property type="match status" value="1"/>
</dbReference>
<keyword evidence="7" id="KW-0444">Lipid biosynthesis</keyword>
<protein>
    <recommendedName>
        <fullName evidence="13">diacylglycerol cholinephosphotransferase</fullName>
        <ecNumber evidence="13">2.7.8.2</ecNumber>
    </recommendedName>
</protein>
<evidence type="ECO:0000256" key="7">
    <source>
        <dbReference type="ARBA" id="ARBA00023209"/>
    </source>
</evidence>
<comment type="pathway">
    <text evidence="12">Phospholipid metabolism; phosphatidylcholine biosynthesis; phosphatidylcholine from phosphocholine: step 2/2.</text>
</comment>
<evidence type="ECO:0000256" key="6">
    <source>
        <dbReference type="ARBA" id="ARBA00023136"/>
    </source>
</evidence>
<comment type="catalytic activity">
    <reaction evidence="10">
        <text>1,2-dioctanoyl-sn-glycerol + CDP-choline = 1,2-dioctanoyl-sn-glycero-3-phosphocholine + CMP + H(+)</text>
        <dbReference type="Rhea" id="RHEA:54232"/>
        <dbReference type="ChEBI" id="CHEBI:15378"/>
        <dbReference type="ChEBI" id="CHEBI:58779"/>
        <dbReference type="ChEBI" id="CHEBI:60377"/>
        <dbReference type="ChEBI" id="CHEBI:76979"/>
        <dbReference type="ChEBI" id="CHEBI:78228"/>
    </reaction>
    <physiologicalReaction direction="left-to-right" evidence="10">
        <dbReference type="Rhea" id="RHEA:54233"/>
    </physiologicalReaction>
</comment>
<proteinExistence type="inferred from homology"/>
<evidence type="ECO:0000256" key="3">
    <source>
        <dbReference type="ARBA" id="ARBA00022679"/>
    </source>
</evidence>
<evidence type="ECO:0000256" key="2">
    <source>
        <dbReference type="ARBA" id="ARBA00010441"/>
    </source>
</evidence>
<dbReference type="Proteomes" id="UP000708208">
    <property type="component" value="Unassembled WGS sequence"/>
</dbReference>
<evidence type="ECO:0000313" key="17">
    <source>
        <dbReference type="EMBL" id="CAG7683781.1"/>
    </source>
</evidence>
<keyword evidence="7" id="KW-0594">Phospholipid biosynthesis</keyword>
<keyword evidence="7" id="KW-0443">Lipid metabolism</keyword>
<evidence type="ECO:0000256" key="5">
    <source>
        <dbReference type="ARBA" id="ARBA00022989"/>
    </source>
</evidence>
<keyword evidence="3 15" id="KW-0808">Transferase</keyword>
<comment type="catalytic activity">
    <reaction evidence="11">
        <text>1-hexadecanoyl-2-(9Z-octadecenoyl)-sn-glycerol + CDP-choline = 1-hexadecanoyl-2-(9Z-octadecenoyl)-sn-glycero-3-phosphocholine + CMP + H(+)</text>
        <dbReference type="Rhea" id="RHEA:54244"/>
        <dbReference type="ChEBI" id="CHEBI:15378"/>
        <dbReference type="ChEBI" id="CHEBI:58779"/>
        <dbReference type="ChEBI" id="CHEBI:60377"/>
        <dbReference type="ChEBI" id="CHEBI:73001"/>
        <dbReference type="ChEBI" id="CHEBI:75466"/>
    </reaction>
    <physiologicalReaction direction="left-to-right" evidence="11">
        <dbReference type="Rhea" id="RHEA:54245"/>
    </physiologicalReaction>
</comment>
<dbReference type="PROSITE" id="PS00379">
    <property type="entry name" value="CDP_ALCOHOL_P_TRANSF"/>
    <property type="match status" value="1"/>
</dbReference>
<evidence type="ECO:0000256" key="10">
    <source>
        <dbReference type="ARBA" id="ARBA00036651"/>
    </source>
</evidence>
<sequence>MVTKEFRILSETQLKKLKDHRYSCTSTSFLDPLLQPWWNWLVQRVPFWLAPNLITILGLIVNIITSLILVYYSPDCKQQVPRWACYLCALGLFIYQSLDAIDGKQARRTNSSSPLGELFDHGCDSISTVFVSIAVCVSCQLGHSPPLMFLQSFCAVTLFYCAHWQTYVSGTLRFGKIDVTEAQVAIMIIHCVSGTLGCEFWSKTGFLSFQLGAAVTFLALPLGIWSLIGTLNVIFTGGVGKNGSTVALHANIGLPIYMVYVGIFLSGAIRAIIAAFYTILYEGAGKNGSSVAGTSVLSPIIPFSLVLVPAIMIACKSDGNIYEKNPALYVITFGLIAAKVTNRLVVAHMTKSEMDYLDIALLGPFLMFMNQYFNSYVPEGYLLWLSAIWAVVELWRYCSKVCQEICESLDIYLFKIGSTSPKQPDVFLPCQKTSWKPWKSLILLCVLVVVDINPSVIIFLKWATVFHRLTKHDFNRMSGNGNTINNGCESKSKLKQD</sequence>
<comment type="similarity">
    <text evidence="2 15">Belongs to the CDP-alcohol phosphatidyltransferase class-I family.</text>
</comment>
<evidence type="ECO:0000256" key="14">
    <source>
        <dbReference type="ARBA" id="ARBA00048570"/>
    </source>
</evidence>
<feature type="transmembrane region" description="Helical" evidence="16">
    <location>
        <begin position="213"/>
        <end position="235"/>
    </location>
</feature>
<dbReference type="Pfam" id="PF01066">
    <property type="entry name" value="CDP-OH_P_transf"/>
    <property type="match status" value="1"/>
</dbReference>
<dbReference type="GO" id="GO:0004307">
    <property type="term" value="F:ethanolaminephosphotransferase activity"/>
    <property type="evidence" value="ECO:0007669"/>
    <property type="project" value="TreeGrafter"/>
</dbReference>
<dbReference type="GO" id="GO:0004142">
    <property type="term" value="F:diacylglycerol cholinephosphotransferase activity"/>
    <property type="evidence" value="ECO:0007669"/>
    <property type="project" value="UniProtKB-EC"/>
</dbReference>
<keyword evidence="8" id="KW-1208">Phospholipid metabolism</keyword>
<dbReference type="EMBL" id="CAJVCH010017515">
    <property type="protein sequence ID" value="CAG7683781.1"/>
    <property type="molecule type" value="Genomic_DNA"/>
</dbReference>
<evidence type="ECO:0000256" key="11">
    <source>
        <dbReference type="ARBA" id="ARBA00036890"/>
    </source>
</evidence>
<accession>A0A8J2JG18</accession>
<evidence type="ECO:0000256" key="12">
    <source>
        <dbReference type="ARBA" id="ARBA00037890"/>
    </source>
</evidence>
<comment type="catalytic activity">
    <reaction evidence="14">
        <text>CDP-choline + a 1,2-diacyl-sn-glycerol = a 1,2-diacyl-sn-glycero-3-phosphocholine + CMP + H(+)</text>
        <dbReference type="Rhea" id="RHEA:32939"/>
        <dbReference type="ChEBI" id="CHEBI:15378"/>
        <dbReference type="ChEBI" id="CHEBI:17815"/>
        <dbReference type="ChEBI" id="CHEBI:57643"/>
        <dbReference type="ChEBI" id="CHEBI:58779"/>
        <dbReference type="ChEBI" id="CHEBI:60377"/>
        <dbReference type="EC" id="2.7.8.2"/>
    </reaction>
    <physiologicalReaction direction="left-to-right" evidence="14">
        <dbReference type="Rhea" id="RHEA:32940"/>
    </physiologicalReaction>
</comment>
<gene>
    <name evidence="17" type="ORF">AFUS01_LOCUS2972</name>
</gene>
<dbReference type="InterPro" id="IPR014472">
    <property type="entry name" value="CHOPT"/>
</dbReference>
<keyword evidence="5 16" id="KW-1133">Transmembrane helix</keyword>
<dbReference type="GO" id="GO:0006646">
    <property type="term" value="P:phosphatidylethanolamine biosynthetic process"/>
    <property type="evidence" value="ECO:0007669"/>
    <property type="project" value="TreeGrafter"/>
</dbReference>
<feature type="transmembrane region" description="Helical" evidence="16">
    <location>
        <begin position="255"/>
        <end position="279"/>
    </location>
</feature>
<comment type="subcellular location">
    <subcellularLocation>
        <location evidence="1">Membrane</location>
        <topology evidence="1">Multi-pass membrane protein</topology>
    </subcellularLocation>
</comment>
<dbReference type="AlphaFoldDB" id="A0A8J2JG18"/>
<feature type="transmembrane region" description="Helical" evidence="16">
    <location>
        <begin position="47"/>
        <end position="71"/>
    </location>
</feature>
<comment type="catalytic activity">
    <reaction evidence="9">
        <text>1-hexadecanoyl-2-(4Z,7Z,10Z,13Z,16Z,19Z-docosahexaenoyl)-sn-glycerol + CDP-choline = 1-hexadecanoyl-2-(4Z,7Z,10Z,13Z,16Z,19Z-docosahexaenoyl)-sn-glycero-3-phosphocholine + CMP + H(+)</text>
        <dbReference type="Rhea" id="RHEA:54332"/>
        <dbReference type="ChEBI" id="CHEBI:15378"/>
        <dbReference type="ChEBI" id="CHEBI:58779"/>
        <dbReference type="ChEBI" id="CHEBI:60377"/>
        <dbReference type="ChEBI" id="CHEBI:74963"/>
        <dbReference type="ChEBI" id="CHEBI:82949"/>
    </reaction>
    <physiologicalReaction direction="left-to-right" evidence="9">
        <dbReference type="Rhea" id="RHEA:54333"/>
    </physiologicalReaction>
</comment>
<dbReference type="PANTHER" id="PTHR10414:SF37">
    <property type="entry name" value="BB IN A BOXCAR, ISOFORM C"/>
    <property type="match status" value="1"/>
</dbReference>
<dbReference type="FunFam" id="1.20.120.1760:FF:000002">
    <property type="entry name" value="Choline/ethanolamine phosphotransferase 1"/>
    <property type="match status" value="1"/>
</dbReference>
<feature type="transmembrane region" description="Helical" evidence="16">
    <location>
        <begin position="291"/>
        <end position="314"/>
    </location>
</feature>
<evidence type="ECO:0000256" key="8">
    <source>
        <dbReference type="ARBA" id="ARBA00023264"/>
    </source>
</evidence>
<feature type="transmembrane region" description="Helical" evidence="16">
    <location>
        <begin position="326"/>
        <end position="345"/>
    </location>
</feature>
<keyword evidence="6 16" id="KW-0472">Membrane</keyword>
<evidence type="ECO:0000313" key="18">
    <source>
        <dbReference type="Proteomes" id="UP000708208"/>
    </source>
</evidence>
<dbReference type="GO" id="GO:0005789">
    <property type="term" value="C:endoplasmic reticulum membrane"/>
    <property type="evidence" value="ECO:0007669"/>
    <property type="project" value="TreeGrafter"/>
</dbReference>
<evidence type="ECO:0000256" key="15">
    <source>
        <dbReference type="RuleBase" id="RU003750"/>
    </source>
</evidence>